<dbReference type="SUPFAM" id="SSF46689">
    <property type="entry name" value="Homeodomain-like"/>
    <property type="match status" value="1"/>
</dbReference>
<gene>
    <name evidence="1" type="ORF">MNBD_BACTEROID03-1327</name>
</gene>
<dbReference type="InterPro" id="IPR009057">
    <property type="entry name" value="Homeodomain-like_sf"/>
</dbReference>
<dbReference type="Gene3D" id="1.10.10.10">
    <property type="entry name" value="Winged helix-like DNA-binding domain superfamily/Winged helix DNA-binding domain"/>
    <property type="match status" value="1"/>
</dbReference>
<organism evidence="1">
    <name type="scientific">hydrothermal vent metagenome</name>
    <dbReference type="NCBI Taxonomy" id="652676"/>
    <lineage>
        <taxon>unclassified sequences</taxon>
        <taxon>metagenomes</taxon>
        <taxon>ecological metagenomes</taxon>
    </lineage>
</organism>
<reference evidence="1" key="1">
    <citation type="submission" date="2018-06" db="EMBL/GenBank/DDBJ databases">
        <authorList>
            <person name="Zhirakovskaya E."/>
        </authorList>
    </citation>
    <scope>NUCLEOTIDE SEQUENCE</scope>
</reference>
<dbReference type="AlphaFoldDB" id="A0A3B0TI04"/>
<sequence>MKRTRRKFTSSFKAKVAIEAIKEQRSLQELAAKFELHPNQISSWKREFLENADLAFGSKSEKENTILETEPLYSKIGQLQVENDFLKKVLDK</sequence>
<dbReference type="GO" id="GO:0003677">
    <property type="term" value="F:DNA binding"/>
    <property type="evidence" value="ECO:0007669"/>
    <property type="project" value="InterPro"/>
</dbReference>
<dbReference type="GO" id="GO:0004803">
    <property type="term" value="F:transposase activity"/>
    <property type="evidence" value="ECO:0007669"/>
    <property type="project" value="InterPro"/>
</dbReference>
<proteinExistence type="predicted"/>
<dbReference type="InterPro" id="IPR036388">
    <property type="entry name" value="WH-like_DNA-bd_sf"/>
</dbReference>
<protein>
    <recommendedName>
        <fullName evidence="2">Transposase</fullName>
    </recommendedName>
</protein>
<dbReference type="InterPro" id="IPR002514">
    <property type="entry name" value="Transposase_8"/>
</dbReference>
<evidence type="ECO:0000313" key="1">
    <source>
        <dbReference type="EMBL" id="VAW14112.1"/>
    </source>
</evidence>
<accession>A0A3B0TI04</accession>
<name>A0A3B0TI04_9ZZZZ</name>
<dbReference type="Pfam" id="PF01527">
    <property type="entry name" value="HTH_Tnp_1"/>
    <property type="match status" value="1"/>
</dbReference>
<evidence type="ECO:0008006" key="2">
    <source>
        <dbReference type="Google" id="ProtNLM"/>
    </source>
</evidence>
<dbReference type="EMBL" id="UOEL01000113">
    <property type="protein sequence ID" value="VAW14112.1"/>
    <property type="molecule type" value="Genomic_DNA"/>
</dbReference>
<dbReference type="GO" id="GO:0006313">
    <property type="term" value="P:DNA transposition"/>
    <property type="evidence" value="ECO:0007669"/>
    <property type="project" value="InterPro"/>
</dbReference>